<proteinExistence type="predicted"/>
<protein>
    <submittedName>
        <fullName evidence="1">CLUMA_CG017213, isoform A</fullName>
    </submittedName>
</protein>
<dbReference type="AlphaFoldDB" id="A0A1J1IX16"/>
<name>A0A1J1IX16_9DIPT</name>
<gene>
    <name evidence="1" type="ORF">CLUMA_CG017213</name>
</gene>
<evidence type="ECO:0000313" key="2">
    <source>
        <dbReference type="Proteomes" id="UP000183832"/>
    </source>
</evidence>
<organism evidence="1 2">
    <name type="scientific">Clunio marinus</name>
    <dbReference type="NCBI Taxonomy" id="568069"/>
    <lineage>
        <taxon>Eukaryota</taxon>
        <taxon>Metazoa</taxon>
        <taxon>Ecdysozoa</taxon>
        <taxon>Arthropoda</taxon>
        <taxon>Hexapoda</taxon>
        <taxon>Insecta</taxon>
        <taxon>Pterygota</taxon>
        <taxon>Neoptera</taxon>
        <taxon>Endopterygota</taxon>
        <taxon>Diptera</taxon>
        <taxon>Nematocera</taxon>
        <taxon>Chironomoidea</taxon>
        <taxon>Chironomidae</taxon>
        <taxon>Clunio</taxon>
    </lineage>
</organism>
<keyword evidence="2" id="KW-1185">Reference proteome</keyword>
<reference evidence="1 2" key="1">
    <citation type="submission" date="2015-04" db="EMBL/GenBank/DDBJ databases">
        <authorList>
            <person name="Syromyatnikov M.Y."/>
            <person name="Popov V.N."/>
        </authorList>
    </citation>
    <scope>NUCLEOTIDE SEQUENCE [LARGE SCALE GENOMIC DNA]</scope>
</reference>
<accession>A0A1J1IX16</accession>
<dbReference type="EMBL" id="CVRI01000061">
    <property type="protein sequence ID" value="CRL04100.1"/>
    <property type="molecule type" value="Genomic_DNA"/>
</dbReference>
<sequence>MDLKGYLNTRAKVDPKITFHQRIQMFCFYEMIMLYLQNLFSLRCHAEIAYWETAPTALYLSIC</sequence>
<dbReference type="Proteomes" id="UP000183832">
    <property type="component" value="Unassembled WGS sequence"/>
</dbReference>
<evidence type="ECO:0000313" key="1">
    <source>
        <dbReference type="EMBL" id="CRL04100.1"/>
    </source>
</evidence>